<dbReference type="InterPro" id="IPR000490">
    <property type="entry name" value="Glyco_hydro_17"/>
</dbReference>
<reference evidence="19" key="1">
    <citation type="submission" date="2022-04" db="EMBL/GenBank/DDBJ databases">
        <title>Carnegiea gigantea Genome sequencing and assembly v2.</title>
        <authorList>
            <person name="Copetti D."/>
            <person name="Sanderson M.J."/>
            <person name="Burquez A."/>
            <person name="Wojciechowski M.F."/>
        </authorList>
    </citation>
    <scope>NUCLEOTIDE SEQUENCE</scope>
    <source>
        <strain evidence="19">SGP5-SGP5p</strain>
        <tissue evidence="19">Aerial part</tissue>
    </source>
</reference>
<comment type="similarity">
    <text evidence="3 15">Belongs to the glycosyl hydrolase 17 family.</text>
</comment>
<accession>A0A9Q1QGT3</accession>
<evidence type="ECO:0000256" key="10">
    <source>
        <dbReference type="ARBA" id="ARBA00023136"/>
    </source>
</evidence>
<evidence type="ECO:0000256" key="9">
    <source>
        <dbReference type="ARBA" id="ARBA00022821"/>
    </source>
</evidence>
<feature type="signal peptide" evidence="17">
    <location>
        <begin position="1"/>
        <end position="21"/>
    </location>
</feature>
<dbReference type="InterPro" id="IPR012946">
    <property type="entry name" value="X8"/>
</dbReference>
<keyword evidence="10" id="KW-0472">Membrane</keyword>
<evidence type="ECO:0000256" key="14">
    <source>
        <dbReference type="ARBA" id="ARBA00023295"/>
    </source>
</evidence>
<evidence type="ECO:0000256" key="1">
    <source>
        <dbReference type="ARBA" id="ARBA00000382"/>
    </source>
</evidence>
<evidence type="ECO:0000256" key="3">
    <source>
        <dbReference type="ARBA" id="ARBA00008773"/>
    </source>
</evidence>
<keyword evidence="6" id="KW-0336">GPI-anchor</keyword>
<evidence type="ECO:0000256" key="16">
    <source>
        <dbReference type="RuleBase" id="RU004336"/>
    </source>
</evidence>
<evidence type="ECO:0000256" key="5">
    <source>
        <dbReference type="ARBA" id="ARBA00022475"/>
    </source>
</evidence>
<sequence>MAETLALFLSTFSMLLATIMASDHLLDIGVNWGTISSSPLNPKIVVGMLKDNGIKKVKLFDADSSTLNALAGTGIQVMVGIPNKMLEDLKKYKNAKEWVKKNVSKYLHDGGVDIRYVAVANEPFLASYNDSYKESTIPALKNIQQAIEEAGHADTIKVSIPLNADVYESASNVPSGGDFRKDIKDKMVEIVNFFKEKGSPFLVNIYPFLSLYQNPDFPEQFAFFEDGGDKTIQDKNNEYTNVFDANYDTLVWSLKKHGVGDLKIIVGEIGWPTDGHIKANATAAQKFYEGLLKKLASNKGTPMRPGKLEVYLFGLLDENMKSIAPGNFERHWGIFRYDGSPKFPLDLTGKGNNRMPIAAKGVEYQELKWCIFNPEAKDIEKVPGALDYACARADCTALEYGCSCNKLDRNGNISYAFNMYFQINDQDVEACKFGGLAMITKTNASQKSCLFPVALKSHAIRVRMGASRHALLGFMSILFWLL</sequence>
<dbReference type="FunFam" id="3.20.20.80:FF:000008">
    <property type="entry name" value="Glucan endo-1,3-beta-glucosidase 5"/>
    <property type="match status" value="1"/>
</dbReference>
<dbReference type="Pfam" id="PF07983">
    <property type="entry name" value="X8"/>
    <property type="match status" value="1"/>
</dbReference>
<dbReference type="OrthoDB" id="408788at2759"/>
<keyword evidence="20" id="KW-1185">Reference proteome</keyword>
<dbReference type="GO" id="GO:0042973">
    <property type="term" value="F:glucan endo-1,3-beta-D-glucosidase activity"/>
    <property type="evidence" value="ECO:0007669"/>
    <property type="project" value="UniProtKB-EC"/>
</dbReference>
<organism evidence="19 20">
    <name type="scientific">Carnegiea gigantea</name>
    <dbReference type="NCBI Taxonomy" id="171969"/>
    <lineage>
        <taxon>Eukaryota</taxon>
        <taxon>Viridiplantae</taxon>
        <taxon>Streptophyta</taxon>
        <taxon>Embryophyta</taxon>
        <taxon>Tracheophyta</taxon>
        <taxon>Spermatophyta</taxon>
        <taxon>Magnoliopsida</taxon>
        <taxon>eudicotyledons</taxon>
        <taxon>Gunneridae</taxon>
        <taxon>Pentapetalae</taxon>
        <taxon>Caryophyllales</taxon>
        <taxon>Cactineae</taxon>
        <taxon>Cactaceae</taxon>
        <taxon>Cactoideae</taxon>
        <taxon>Echinocereeae</taxon>
        <taxon>Carnegiea</taxon>
    </lineage>
</organism>
<keyword evidence="8 16" id="KW-0378">Hydrolase</keyword>
<dbReference type="SUPFAM" id="SSF51445">
    <property type="entry name" value="(Trans)glycosidases"/>
    <property type="match status" value="1"/>
</dbReference>
<dbReference type="GO" id="GO:0098552">
    <property type="term" value="C:side of membrane"/>
    <property type="evidence" value="ECO:0007669"/>
    <property type="project" value="UniProtKB-KW"/>
</dbReference>
<dbReference type="FunFam" id="1.20.58.1040:FF:000002">
    <property type="entry name" value="Glucan endo-1,3-beta-glucosidase 8"/>
    <property type="match status" value="1"/>
</dbReference>
<dbReference type="AlphaFoldDB" id="A0A9Q1QGT3"/>
<dbReference type="Proteomes" id="UP001153076">
    <property type="component" value="Unassembled WGS sequence"/>
</dbReference>
<evidence type="ECO:0000256" key="8">
    <source>
        <dbReference type="ARBA" id="ARBA00022801"/>
    </source>
</evidence>
<evidence type="ECO:0000313" key="19">
    <source>
        <dbReference type="EMBL" id="KAJ8440986.1"/>
    </source>
</evidence>
<evidence type="ECO:0000256" key="7">
    <source>
        <dbReference type="ARBA" id="ARBA00022729"/>
    </source>
</evidence>
<keyword evidence="5" id="KW-1003">Cell membrane</keyword>
<proteinExistence type="inferred from homology"/>
<evidence type="ECO:0000256" key="12">
    <source>
        <dbReference type="ARBA" id="ARBA00023180"/>
    </source>
</evidence>
<dbReference type="PROSITE" id="PS00587">
    <property type="entry name" value="GLYCOSYL_HYDROL_F17"/>
    <property type="match status" value="1"/>
</dbReference>
<dbReference type="InterPro" id="IPR044965">
    <property type="entry name" value="Glyco_hydro_17_plant"/>
</dbReference>
<keyword evidence="14 16" id="KW-0326">Glycosidase</keyword>
<comment type="catalytic activity">
    <reaction evidence="1">
        <text>Hydrolysis of (1-&gt;3)-beta-D-glucosidic linkages in (1-&gt;3)-beta-D-glucans.</text>
        <dbReference type="EC" id="3.2.1.39"/>
    </reaction>
</comment>
<keyword evidence="13" id="KW-0449">Lipoprotein</keyword>
<evidence type="ECO:0000259" key="18">
    <source>
        <dbReference type="SMART" id="SM00768"/>
    </source>
</evidence>
<dbReference type="Gene3D" id="1.20.58.1040">
    <property type="match status" value="1"/>
</dbReference>
<keyword evidence="9" id="KW-0611">Plant defense</keyword>
<name>A0A9Q1QGT3_9CARY</name>
<comment type="caution">
    <text evidence="19">The sequence shown here is derived from an EMBL/GenBank/DDBJ whole genome shotgun (WGS) entry which is preliminary data.</text>
</comment>
<keyword evidence="7 17" id="KW-0732">Signal</keyword>
<feature type="domain" description="X8" evidence="18">
    <location>
        <begin position="368"/>
        <end position="451"/>
    </location>
</feature>
<dbReference type="SMART" id="SM00768">
    <property type="entry name" value="X8"/>
    <property type="match status" value="1"/>
</dbReference>
<protein>
    <recommendedName>
        <fullName evidence="4">glucan endo-1,3-beta-D-glucosidase</fullName>
        <ecNumber evidence="4">3.2.1.39</ecNumber>
    </recommendedName>
</protein>
<dbReference type="EMBL" id="JAKOGI010000180">
    <property type="protein sequence ID" value="KAJ8440986.1"/>
    <property type="molecule type" value="Genomic_DNA"/>
</dbReference>
<dbReference type="InterPro" id="IPR017853">
    <property type="entry name" value="GH"/>
</dbReference>
<evidence type="ECO:0000256" key="15">
    <source>
        <dbReference type="RuleBase" id="RU004335"/>
    </source>
</evidence>
<dbReference type="EC" id="3.2.1.39" evidence="4"/>
<dbReference type="Gene3D" id="3.20.20.80">
    <property type="entry name" value="Glycosidases"/>
    <property type="match status" value="1"/>
</dbReference>
<evidence type="ECO:0000256" key="13">
    <source>
        <dbReference type="ARBA" id="ARBA00023288"/>
    </source>
</evidence>
<keyword evidence="12" id="KW-0325">Glycoprotein</keyword>
<evidence type="ECO:0000256" key="4">
    <source>
        <dbReference type="ARBA" id="ARBA00012780"/>
    </source>
</evidence>
<dbReference type="PANTHER" id="PTHR32227">
    <property type="entry name" value="GLUCAN ENDO-1,3-BETA-GLUCOSIDASE BG1-RELATED-RELATED"/>
    <property type="match status" value="1"/>
</dbReference>
<evidence type="ECO:0000256" key="6">
    <source>
        <dbReference type="ARBA" id="ARBA00022622"/>
    </source>
</evidence>
<gene>
    <name evidence="19" type="ORF">Cgig2_020015</name>
</gene>
<comment type="subcellular location">
    <subcellularLocation>
        <location evidence="2">Cell membrane</location>
        <topology evidence="2">Lipid-anchor</topology>
        <topology evidence="2">GPI-anchor</topology>
    </subcellularLocation>
</comment>
<dbReference type="GO" id="GO:0006952">
    <property type="term" value="P:defense response"/>
    <property type="evidence" value="ECO:0007669"/>
    <property type="project" value="UniProtKB-KW"/>
</dbReference>
<feature type="chain" id="PRO_5040330274" description="glucan endo-1,3-beta-D-glucosidase" evidence="17">
    <location>
        <begin position="22"/>
        <end position="482"/>
    </location>
</feature>
<evidence type="ECO:0000313" key="20">
    <source>
        <dbReference type="Proteomes" id="UP001153076"/>
    </source>
</evidence>
<evidence type="ECO:0000256" key="17">
    <source>
        <dbReference type="SAM" id="SignalP"/>
    </source>
</evidence>
<dbReference type="GO" id="GO:0005975">
    <property type="term" value="P:carbohydrate metabolic process"/>
    <property type="evidence" value="ECO:0007669"/>
    <property type="project" value="InterPro"/>
</dbReference>
<evidence type="ECO:0000256" key="11">
    <source>
        <dbReference type="ARBA" id="ARBA00023157"/>
    </source>
</evidence>
<dbReference type="GO" id="GO:0005886">
    <property type="term" value="C:plasma membrane"/>
    <property type="evidence" value="ECO:0007669"/>
    <property type="project" value="UniProtKB-SubCell"/>
</dbReference>
<keyword evidence="11" id="KW-1015">Disulfide bond</keyword>
<evidence type="ECO:0000256" key="2">
    <source>
        <dbReference type="ARBA" id="ARBA00004609"/>
    </source>
</evidence>
<dbReference type="Pfam" id="PF00332">
    <property type="entry name" value="Glyco_hydro_17"/>
    <property type="match status" value="1"/>
</dbReference>